<dbReference type="InterPro" id="IPR016181">
    <property type="entry name" value="Acyl_CoA_acyltransferase"/>
</dbReference>
<sequence>MTQSIQATIRLVQPEDDAIMCSVIQQVGREFGAIGEGFGPSDDEVQAMSQHYSQEKRSAYFVAEVDGKIVGGGGIAPFSTRDDQQDICELRKLFILPEGRGLGLGRQLTERCLEFAKAQGFLRCYLDTLKSMTAAIALYEKMGFEHLSQPLDGTIHGGCDVWMMRKL</sequence>
<gene>
    <name evidence="3" type="ORF">ACFOEK_11540</name>
</gene>
<dbReference type="EMBL" id="JBHRSZ010000004">
    <property type="protein sequence ID" value="MFC3151660.1"/>
    <property type="molecule type" value="Genomic_DNA"/>
</dbReference>
<feature type="domain" description="N-acetyltransferase" evidence="2">
    <location>
        <begin position="7"/>
        <end position="167"/>
    </location>
</feature>
<organism evidence="3 4">
    <name type="scientific">Litoribrevibacter euphylliae</name>
    <dbReference type="NCBI Taxonomy" id="1834034"/>
    <lineage>
        <taxon>Bacteria</taxon>
        <taxon>Pseudomonadati</taxon>
        <taxon>Pseudomonadota</taxon>
        <taxon>Gammaproteobacteria</taxon>
        <taxon>Oceanospirillales</taxon>
        <taxon>Oceanospirillaceae</taxon>
        <taxon>Litoribrevibacter</taxon>
    </lineage>
</organism>
<dbReference type="PROSITE" id="PS51186">
    <property type="entry name" value="GNAT"/>
    <property type="match status" value="1"/>
</dbReference>
<evidence type="ECO:0000259" key="2">
    <source>
        <dbReference type="PROSITE" id="PS51186"/>
    </source>
</evidence>
<dbReference type="InterPro" id="IPR000182">
    <property type="entry name" value="GNAT_dom"/>
</dbReference>
<dbReference type="EC" id="2.3.-.-" evidence="3"/>
<proteinExistence type="predicted"/>
<dbReference type="Gene3D" id="3.40.630.30">
    <property type="match status" value="1"/>
</dbReference>
<protein>
    <submittedName>
        <fullName evidence="3">GNAT family N-acetyltransferase</fullName>
        <ecNumber evidence="3">2.3.-.-</ecNumber>
    </submittedName>
</protein>
<comment type="caution">
    <text evidence="3">The sequence shown here is derived from an EMBL/GenBank/DDBJ whole genome shotgun (WGS) entry which is preliminary data.</text>
</comment>
<dbReference type="Pfam" id="PF00583">
    <property type="entry name" value="Acetyltransf_1"/>
    <property type="match status" value="1"/>
</dbReference>
<reference evidence="4" key="1">
    <citation type="journal article" date="2019" name="Int. J. Syst. Evol. Microbiol.">
        <title>The Global Catalogue of Microorganisms (GCM) 10K type strain sequencing project: providing services to taxonomists for standard genome sequencing and annotation.</title>
        <authorList>
            <consortium name="The Broad Institute Genomics Platform"/>
            <consortium name="The Broad Institute Genome Sequencing Center for Infectious Disease"/>
            <person name="Wu L."/>
            <person name="Ma J."/>
        </authorList>
    </citation>
    <scope>NUCLEOTIDE SEQUENCE [LARGE SCALE GENOMIC DNA]</scope>
    <source>
        <strain evidence="4">KCTC 52438</strain>
    </source>
</reference>
<evidence type="ECO:0000313" key="4">
    <source>
        <dbReference type="Proteomes" id="UP001595476"/>
    </source>
</evidence>
<dbReference type="RefSeq" id="WP_386720841.1">
    <property type="nucleotide sequence ID" value="NZ_JBHRSZ010000004.1"/>
</dbReference>
<keyword evidence="3" id="KW-0012">Acyltransferase</keyword>
<dbReference type="PANTHER" id="PTHR13947">
    <property type="entry name" value="GNAT FAMILY N-ACETYLTRANSFERASE"/>
    <property type="match status" value="1"/>
</dbReference>
<dbReference type="CDD" id="cd04301">
    <property type="entry name" value="NAT_SF"/>
    <property type="match status" value="1"/>
</dbReference>
<accession>A0ABV7HGU4</accession>
<evidence type="ECO:0000313" key="3">
    <source>
        <dbReference type="EMBL" id="MFC3151660.1"/>
    </source>
</evidence>
<dbReference type="PANTHER" id="PTHR13947:SF37">
    <property type="entry name" value="LD18367P"/>
    <property type="match status" value="1"/>
</dbReference>
<evidence type="ECO:0000256" key="1">
    <source>
        <dbReference type="ARBA" id="ARBA00022679"/>
    </source>
</evidence>
<dbReference type="Proteomes" id="UP001595476">
    <property type="component" value="Unassembled WGS sequence"/>
</dbReference>
<keyword evidence="4" id="KW-1185">Reference proteome</keyword>
<keyword evidence="1 3" id="KW-0808">Transferase</keyword>
<dbReference type="GO" id="GO:0016746">
    <property type="term" value="F:acyltransferase activity"/>
    <property type="evidence" value="ECO:0007669"/>
    <property type="project" value="UniProtKB-KW"/>
</dbReference>
<dbReference type="SUPFAM" id="SSF55729">
    <property type="entry name" value="Acyl-CoA N-acyltransferases (Nat)"/>
    <property type="match status" value="1"/>
</dbReference>
<dbReference type="InterPro" id="IPR050769">
    <property type="entry name" value="NAT_camello-type"/>
</dbReference>
<name>A0ABV7HGU4_9GAMM</name>